<dbReference type="EMBL" id="QRZI01000005">
    <property type="protein sequence ID" value="RGV64324.1"/>
    <property type="molecule type" value="Genomic_DNA"/>
</dbReference>
<dbReference type="Proteomes" id="UP000265828">
    <property type="component" value="Unassembled WGS sequence"/>
</dbReference>
<accession>A0A395XB36</accession>
<gene>
    <name evidence="1" type="ORF">DWW07_08975</name>
</gene>
<dbReference type="AlphaFoldDB" id="A0A395XB36"/>
<sequence length="62" mass="7142">MTDNEKRAHDLAIAVCTDVCHLKRQYQVDAGKTHVTIDYFEEYINAYESALEAFNEKYPSGK</sequence>
<proteinExistence type="predicted"/>
<evidence type="ECO:0000313" key="1">
    <source>
        <dbReference type="EMBL" id="RGV64324.1"/>
    </source>
</evidence>
<comment type="caution">
    <text evidence="1">The sequence shown here is derived from an EMBL/GenBank/DDBJ whole genome shotgun (WGS) entry which is preliminary data.</text>
</comment>
<dbReference type="RefSeq" id="WP_118037048.1">
    <property type="nucleotide sequence ID" value="NZ_QRYY01000006.1"/>
</dbReference>
<evidence type="ECO:0000313" key="2">
    <source>
        <dbReference type="Proteomes" id="UP000265828"/>
    </source>
</evidence>
<name>A0A395XB36_9FIRM</name>
<reference evidence="1 2" key="1">
    <citation type="submission" date="2018-08" db="EMBL/GenBank/DDBJ databases">
        <title>A genome reference for cultivated species of the human gut microbiota.</title>
        <authorList>
            <person name="Zou Y."/>
            <person name="Xue W."/>
            <person name="Luo G."/>
        </authorList>
    </citation>
    <scope>NUCLEOTIDE SEQUENCE [LARGE SCALE GENOMIC DNA]</scope>
    <source>
        <strain evidence="1 2">AF14-23</strain>
    </source>
</reference>
<organism evidence="1 2">
    <name type="scientific">Blautia obeum</name>
    <dbReference type="NCBI Taxonomy" id="40520"/>
    <lineage>
        <taxon>Bacteria</taxon>
        <taxon>Bacillati</taxon>
        <taxon>Bacillota</taxon>
        <taxon>Clostridia</taxon>
        <taxon>Lachnospirales</taxon>
        <taxon>Lachnospiraceae</taxon>
        <taxon>Blautia</taxon>
    </lineage>
</organism>
<protein>
    <submittedName>
        <fullName evidence="1">Uncharacterized protein</fullName>
    </submittedName>
</protein>